<dbReference type="AlphaFoldDB" id="F8A8P3"/>
<reference evidence="3" key="1">
    <citation type="submission" date="2011-04" db="EMBL/GenBank/DDBJ databases">
        <title>The complete genome of Thermodesulfatator indicus DSM 15286.</title>
        <authorList>
            <person name="Lucas S."/>
            <person name="Copeland A."/>
            <person name="Lapidus A."/>
            <person name="Bruce D."/>
            <person name="Goodwin L."/>
            <person name="Pitluck S."/>
            <person name="Peters L."/>
            <person name="Kyrpides N."/>
            <person name="Mavromatis K."/>
            <person name="Pagani I."/>
            <person name="Ivanova N."/>
            <person name="Saunders L."/>
            <person name="Detter J.C."/>
            <person name="Tapia R."/>
            <person name="Han C."/>
            <person name="Land M."/>
            <person name="Hauser L."/>
            <person name="Markowitz V."/>
            <person name="Cheng J.-F."/>
            <person name="Hugenholtz P."/>
            <person name="Woyke T."/>
            <person name="Wu D."/>
            <person name="Spring S."/>
            <person name="Schroeder M."/>
            <person name="Brambilla E."/>
            <person name="Klenk H.-P."/>
            <person name="Eisen J.A."/>
        </authorList>
    </citation>
    <scope>NUCLEOTIDE SEQUENCE [LARGE SCALE GENOMIC DNA]</scope>
    <source>
        <strain evidence="3">DSM 15286 / JCM 11887 / CIR29812</strain>
    </source>
</reference>
<gene>
    <name evidence="2" type="ordered locus">Thein_1266</name>
</gene>
<keyword evidence="1" id="KW-0175">Coiled coil</keyword>
<feature type="coiled-coil region" evidence="1">
    <location>
        <begin position="56"/>
        <end position="90"/>
    </location>
</feature>
<dbReference type="PaxDb" id="667014-Thein_1266"/>
<dbReference type="Pfam" id="PF05164">
    <property type="entry name" value="ZapA"/>
    <property type="match status" value="1"/>
</dbReference>
<name>F8A8P3_THEID</name>
<dbReference type="SUPFAM" id="SSF102829">
    <property type="entry name" value="Cell division protein ZapA-like"/>
    <property type="match status" value="1"/>
</dbReference>
<dbReference type="STRING" id="667014.Thein_1266"/>
<sequence>MERIVEIKLLDQVFAFKTDLPEEMVEEIREIISEKENEIRKKYHLLPPLKVAVLLLLQISSEYVKIKKEHEELKEALLKKASELDEYLKEVPWGARD</sequence>
<dbReference type="InParanoid" id="F8A8P3"/>
<reference evidence="2 3" key="2">
    <citation type="journal article" date="2012" name="Stand. Genomic Sci.">
        <title>Complete genome sequence of the thermophilic sulfate-reducing ocean bacterium Thermodesulfatator indicus type strain (CIR29812(T)).</title>
        <authorList>
            <person name="Anderson I."/>
            <person name="Saunders E."/>
            <person name="Lapidus A."/>
            <person name="Nolan M."/>
            <person name="Lucas S."/>
            <person name="Tice H."/>
            <person name="Del Rio T.G."/>
            <person name="Cheng J.F."/>
            <person name="Han C."/>
            <person name="Tapia R."/>
            <person name="Goodwin L.A."/>
            <person name="Pitluck S."/>
            <person name="Liolios K."/>
            <person name="Mavromatis K."/>
            <person name="Pagani I."/>
            <person name="Ivanova N."/>
            <person name="Mikhailova N."/>
            <person name="Pati A."/>
            <person name="Chen A."/>
            <person name="Palaniappan K."/>
            <person name="Land M."/>
            <person name="Hauser L."/>
            <person name="Jeffries C.D."/>
            <person name="Chang Y.J."/>
            <person name="Brambilla E.M."/>
            <person name="Rohde M."/>
            <person name="Spring S."/>
            <person name="Goker M."/>
            <person name="Detter J.C."/>
            <person name="Woyke T."/>
            <person name="Bristow J."/>
            <person name="Eisen J.A."/>
            <person name="Markowitz V."/>
            <person name="Hugenholtz P."/>
            <person name="Kyrpides N.C."/>
            <person name="Klenk H.P."/>
        </authorList>
    </citation>
    <scope>NUCLEOTIDE SEQUENCE [LARGE SCALE GENOMIC DNA]</scope>
    <source>
        <strain evidence="3">DSM 15286 / JCM 11887 / CIR29812</strain>
    </source>
</reference>
<proteinExistence type="predicted"/>
<keyword evidence="3" id="KW-1185">Reference proteome</keyword>
<evidence type="ECO:0000313" key="3">
    <source>
        <dbReference type="Proteomes" id="UP000006793"/>
    </source>
</evidence>
<accession>F8A8P3</accession>
<dbReference type="Proteomes" id="UP000006793">
    <property type="component" value="Chromosome"/>
</dbReference>
<dbReference type="InterPro" id="IPR007838">
    <property type="entry name" value="Cell_div_ZapA-like"/>
</dbReference>
<dbReference type="PATRIC" id="fig|667014.3.peg.1304"/>
<organism evidence="2 3">
    <name type="scientific">Thermodesulfatator indicus (strain DSM 15286 / JCM 11887 / CIR29812)</name>
    <dbReference type="NCBI Taxonomy" id="667014"/>
    <lineage>
        <taxon>Bacteria</taxon>
        <taxon>Pseudomonadati</taxon>
        <taxon>Thermodesulfobacteriota</taxon>
        <taxon>Thermodesulfobacteria</taxon>
        <taxon>Thermodesulfobacteriales</taxon>
        <taxon>Thermodesulfatatoraceae</taxon>
        <taxon>Thermodesulfatator</taxon>
    </lineage>
</organism>
<dbReference type="eggNOG" id="ENOG502ZVZU">
    <property type="taxonomic scope" value="Bacteria"/>
</dbReference>
<dbReference type="InterPro" id="IPR036192">
    <property type="entry name" value="Cell_div_ZapA-like_sf"/>
</dbReference>
<dbReference type="EMBL" id="CP002683">
    <property type="protein sequence ID" value="AEH45134.1"/>
    <property type="molecule type" value="Genomic_DNA"/>
</dbReference>
<evidence type="ECO:0000256" key="1">
    <source>
        <dbReference type="SAM" id="Coils"/>
    </source>
</evidence>
<dbReference type="KEGG" id="tid:Thein_1266"/>
<evidence type="ECO:0000313" key="2">
    <source>
        <dbReference type="EMBL" id="AEH45134.1"/>
    </source>
</evidence>
<protein>
    <recommendedName>
        <fullName evidence="4">Cell division protein ZapA</fullName>
    </recommendedName>
</protein>
<dbReference type="HOGENOM" id="CLU_2345734_0_0_0"/>
<evidence type="ECO:0008006" key="4">
    <source>
        <dbReference type="Google" id="ProtNLM"/>
    </source>
</evidence>